<evidence type="ECO:0000313" key="6">
    <source>
        <dbReference type="EMBL" id="MBF4807820.1"/>
    </source>
</evidence>
<dbReference type="SUPFAM" id="SSF51419">
    <property type="entry name" value="PLP-binding barrel"/>
    <property type="match status" value="1"/>
</dbReference>
<gene>
    <name evidence="6" type="ORF">HXK26_03905</name>
</gene>
<dbReference type="Gene3D" id="3.20.20.10">
    <property type="entry name" value="Alanine racemase"/>
    <property type="match status" value="1"/>
</dbReference>
<dbReference type="GO" id="GO:0030632">
    <property type="term" value="P:D-alanine biosynthetic process"/>
    <property type="evidence" value="ECO:0007669"/>
    <property type="project" value="TreeGrafter"/>
</dbReference>
<feature type="non-terminal residue" evidence="6">
    <location>
        <position position="128"/>
    </location>
</feature>
<dbReference type="InterPro" id="IPR001608">
    <property type="entry name" value="Ala_racemase_N"/>
</dbReference>
<keyword evidence="3" id="KW-0413">Isomerase</keyword>
<proteinExistence type="predicted"/>
<accession>A0A930VXA1</accession>
<dbReference type="Proteomes" id="UP000698335">
    <property type="component" value="Unassembled WGS sequence"/>
</dbReference>
<dbReference type="InterPro" id="IPR020622">
    <property type="entry name" value="Ala_racemase_pyridoxalP-BS"/>
</dbReference>
<evidence type="ECO:0000256" key="2">
    <source>
        <dbReference type="ARBA" id="ARBA00022898"/>
    </source>
</evidence>
<feature type="domain" description="Alanine racemase N-terminal" evidence="5">
    <location>
        <begin position="13"/>
        <end position="122"/>
    </location>
</feature>
<dbReference type="PANTHER" id="PTHR30511:SF0">
    <property type="entry name" value="ALANINE RACEMASE, CATABOLIC-RELATED"/>
    <property type="match status" value="1"/>
</dbReference>
<dbReference type="GO" id="GO:0030170">
    <property type="term" value="F:pyridoxal phosphate binding"/>
    <property type="evidence" value="ECO:0007669"/>
    <property type="project" value="TreeGrafter"/>
</dbReference>
<name>A0A930VXA1_9ACTN</name>
<keyword evidence="2 4" id="KW-0663">Pyridoxal phosphate</keyword>
<dbReference type="GO" id="GO:0005829">
    <property type="term" value="C:cytosol"/>
    <property type="evidence" value="ECO:0007669"/>
    <property type="project" value="TreeGrafter"/>
</dbReference>
<comment type="caution">
    <text evidence="6">The sequence shown here is derived from an EMBL/GenBank/DDBJ whole genome shotgun (WGS) entry which is preliminary data.</text>
</comment>
<dbReference type="Pfam" id="PF01168">
    <property type="entry name" value="Ala_racemase_N"/>
    <property type="match status" value="1"/>
</dbReference>
<dbReference type="PANTHER" id="PTHR30511">
    <property type="entry name" value="ALANINE RACEMASE"/>
    <property type="match status" value="1"/>
</dbReference>
<evidence type="ECO:0000259" key="5">
    <source>
        <dbReference type="Pfam" id="PF01168"/>
    </source>
</evidence>
<sequence length="128" mass="13568">MGLPNNRWAWAEINLGALRRNAKAFKAQLARGVKFMAIVKADAYGHGAAACAKALRSVGADQFGVATVDEGIALRQSGIEDPILVLNQPPLESIDDLVTFDLMPSVYEIDFALGFGEASSAAGKVGKY</sequence>
<organism evidence="6 7">
    <name type="scientific">Lancefieldella rimae</name>
    <dbReference type="NCBI Taxonomy" id="1383"/>
    <lineage>
        <taxon>Bacteria</taxon>
        <taxon>Bacillati</taxon>
        <taxon>Actinomycetota</taxon>
        <taxon>Coriobacteriia</taxon>
        <taxon>Coriobacteriales</taxon>
        <taxon>Atopobiaceae</taxon>
        <taxon>Lancefieldella</taxon>
    </lineage>
</organism>
<dbReference type="PROSITE" id="PS00395">
    <property type="entry name" value="ALANINE_RACEMASE"/>
    <property type="match status" value="1"/>
</dbReference>
<dbReference type="PRINTS" id="PR00992">
    <property type="entry name" value="ALARACEMASE"/>
</dbReference>
<dbReference type="InterPro" id="IPR029066">
    <property type="entry name" value="PLP-binding_barrel"/>
</dbReference>
<dbReference type="GO" id="GO:0009252">
    <property type="term" value="P:peptidoglycan biosynthetic process"/>
    <property type="evidence" value="ECO:0007669"/>
    <property type="project" value="TreeGrafter"/>
</dbReference>
<reference evidence="6" key="1">
    <citation type="submission" date="2020-04" db="EMBL/GenBank/DDBJ databases">
        <title>Deep metagenomics examines the oral microbiome during advanced dental caries in children, revealing novel taxa and co-occurrences with host molecules.</title>
        <authorList>
            <person name="Baker J.L."/>
            <person name="Morton J.T."/>
            <person name="Dinis M."/>
            <person name="Alvarez R."/>
            <person name="Tran N.C."/>
            <person name="Knight R."/>
            <person name="Edlund A."/>
        </authorList>
    </citation>
    <scope>NUCLEOTIDE SEQUENCE</scope>
    <source>
        <strain evidence="6">JCVI_38_bin.5</strain>
    </source>
</reference>
<dbReference type="EMBL" id="JABZGW010000140">
    <property type="protein sequence ID" value="MBF4807820.1"/>
    <property type="molecule type" value="Genomic_DNA"/>
</dbReference>
<feature type="modified residue" description="N6-(pyridoxal phosphate)lysine" evidence="4">
    <location>
        <position position="40"/>
    </location>
</feature>
<dbReference type="GO" id="GO:0008784">
    <property type="term" value="F:alanine racemase activity"/>
    <property type="evidence" value="ECO:0007669"/>
    <property type="project" value="InterPro"/>
</dbReference>
<dbReference type="InterPro" id="IPR000821">
    <property type="entry name" value="Ala_racemase"/>
</dbReference>
<protein>
    <submittedName>
        <fullName evidence="6">Alanine racemase</fullName>
    </submittedName>
</protein>
<evidence type="ECO:0000256" key="1">
    <source>
        <dbReference type="ARBA" id="ARBA00001933"/>
    </source>
</evidence>
<dbReference type="AlphaFoldDB" id="A0A930VXA1"/>
<comment type="cofactor">
    <cofactor evidence="1 4">
        <name>pyridoxal 5'-phosphate</name>
        <dbReference type="ChEBI" id="CHEBI:597326"/>
    </cofactor>
</comment>
<evidence type="ECO:0000256" key="3">
    <source>
        <dbReference type="ARBA" id="ARBA00023235"/>
    </source>
</evidence>
<evidence type="ECO:0000256" key="4">
    <source>
        <dbReference type="PIRSR" id="PIRSR600821-50"/>
    </source>
</evidence>
<evidence type="ECO:0000313" key="7">
    <source>
        <dbReference type="Proteomes" id="UP000698335"/>
    </source>
</evidence>